<dbReference type="EMBL" id="MN094788">
    <property type="protein sequence ID" value="QDH83598.1"/>
    <property type="molecule type" value="Genomic_DNA"/>
</dbReference>
<dbReference type="RefSeq" id="YP_009903797.1">
    <property type="nucleotide sequence ID" value="NC_049849.1"/>
</dbReference>
<organism evidence="1 2">
    <name type="scientific">Achromobacter phage Motura</name>
    <dbReference type="NCBI Taxonomy" id="2591403"/>
    <lineage>
        <taxon>Viruses</taxon>
        <taxon>Duplodnaviria</taxon>
        <taxon>Heunggongvirae</taxon>
        <taxon>Uroviricota</taxon>
        <taxon>Caudoviricetes</taxon>
        <taxon>Moturavirus</taxon>
        <taxon>Moturavirus motura</taxon>
    </lineage>
</organism>
<name>A0A514CSZ0_9CAUD</name>
<evidence type="ECO:0000313" key="1">
    <source>
        <dbReference type="EMBL" id="QDH83598.1"/>
    </source>
</evidence>
<sequence>MWTLNMSLALQPLEEYMLEGVAQYFAKRFQCMVAYGNSVDRIRTIEKLLAGKSVVYPYAYLSLTSIGHDAQSFHTQTLARSGVPVVIQSDGNQFYRVRLMPALFEFEVAYVTNQMMGTNQRSVLEFQRRWLFVRRQGGLKFSVKYGDLNLRVGLEMSESVPTPTMENKTESTAEYECTSTFTLRGFISEPVLGETGIVKEVNIEEVLGHSAVTIPFPES</sequence>
<keyword evidence="2" id="KW-1185">Reference proteome</keyword>
<accession>A0A514CSZ0</accession>
<evidence type="ECO:0000313" key="2">
    <source>
        <dbReference type="Proteomes" id="UP000320799"/>
    </source>
</evidence>
<proteinExistence type="predicted"/>
<dbReference type="KEGG" id="vg:56136073"/>
<reference evidence="1 2" key="1">
    <citation type="submission" date="2019-06" db="EMBL/GenBank/DDBJ databases">
        <authorList>
            <person name="Kincaid V.D."/>
            <person name="Fuller A."/>
            <person name="Hodges K."/>
            <person name="Bansal M."/>
            <person name="Essig J."/>
            <person name="Johnson A."/>
        </authorList>
    </citation>
    <scope>NUCLEOTIDE SEQUENCE [LARGE SCALE GENOMIC DNA]</scope>
</reference>
<dbReference type="GeneID" id="56136073"/>
<dbReference type="Proteomes" id="UP000320799">
    <property type="component" value="Segment"/>
</dbReference>
<protein>
    <submittedName>
        <fullName evidence="1">Uncharacterized protein</fullName>
    </submittedName>
</protein>